<dbReference type="AlphaFoldDB" id="A0AAE9A9F9"/>
<dbReference type="EMBL" id="CP090894">
    <property type="protein sequence ID" value="ULT93273.1"/>
    <property type="molecule type" value="Genomic_DNA"/>
</dbReference>
<evidence type="ECO:0000313" key="2">
    <source>
        <dbReference type="Proteomes" id="UP000827892"/>
    </source>
</evidence>
<reference evidence="1 2" key="1">
    <citation type="submission" date="2022-05" db="EMBL/GenBank/DDBJ databases">
        <title>Chromosome-level reference genomes for two strains of Caenorhabditis briggsae: an improved platform for comparative genomics.</title>
        <authorList>
            <person name="Stevens L."/>
            <person name="Andersen E.C."/>
        </authorList>
    </citation>
    <scope>NUCLEOTIDE SEQUENCE [LARGE SCALE GENOMIC DNA]</scope>
    <source>
        <strain evidence="1">QX1410_ONT</strain>
        <tissue evidence="1">Whole-organism</tissue>
    </source>
</reference>
<proteinExistence type="predicted"/>
<name>A0AAE9A9F9_CAEBR</name>
<dbReference type="Proteomes" id="UP000827892">
    <property type="component" value="Chromosome IV"/>
</dbReference>
<accession>A0AAE9A9F9</accession>
<organism evidence="1 2">
    <name type="scientific">Caenorhabditis briggsae</name>
    <dbReference type="NCBI Taxonomy" id="6238"/>
    <lineage>
        <taxon>Eukaryota</taxon>
        <taxon>Metazoa</taxon>
        <taxon>Ecdysozoa</taxon>
        <taxon>Nematoda</taxon>
        <taxon>Chromadorea</taxon>
        <taxon>Rhabditida</taxon>
        <taxon>Rhabditina</taxon>
        <taxon>Rhabditomorpha</taxon>
        <taxon>Rhabditoidea</taxon>
        <taxon>Rhabditidae</taxon>
        <taxon>Peloderinae</taxon>
        <taxon>Caenorhabditis</taxon>
    </lineage>
</organism>
<sequence length="35" mass="4110">MSLVIRKSESFELKRSIYKISLSTNSKHAKRKLTE</sequence>
<evidence type="ECO:0000313" key="1">
    <source>
        <dbReference type="EMBL" id="ULT93273.1"/>
    </source>
</evidence>
<protein>
    <submittedName>
        <fullName evidence="1">Uncharacterized protein</fullName>
    </submittedName>
</protein>
<gene>
    <name evidence="1" type="ORF">L3Y34_003035</name>
</gene>